<dbReference type="InterPro" id="IPR004358">
    <property type="entry name" value="Sig_transdc_His_kin-like_C"/>
</dbReference>
<evidence type="ECO:0000256" key="2">
    <source>
        <dbReference type="ARBA" id="ARBA00012438"/>
    </source>
</evidence>
<evidence type="ECO:0000256" key="1">
    <source>
        <dbReference type="ARBA" id="ARBA00000085"/>
    </source>
</evidence>
<dbReference type="GO" id="GO:0005524">
    <property type="term" value="F:ATP binding"/>
    <property type="evidence" value="ECO:0007669"/>
    <property type="project" value="UniProtKB-KW"/>
</dbReference>
<feature type="transmembrane region" description="Helical" evidence="9">
    <location>
        <begin position="141"/>
        <end position="159"/>
    </location>
</feature>
<dbReference type="Pfam" id="PF13188">
    <property type="entry name" value="PAS_8"/>
    <property type="match status" value="1"/>
</dbReference>
<keyword evidence="4" id="KW-0808">Transferase</keyword>
<dbReference type="InterPro" id="IPR035965">
    <property type="entry name" value="PAS-like_dom_sf"/>
</dbReference>
<keyword evidence="7" id="KW-0067">ATP-binding</keyword>
<dbReference type="GO" id="GO:0000155">
    <property type="term" value="F:phosphorelay sensor kinase activity"/>
    <property type="evidence" value="ECO:0007669"/>
    <property type="project" value="InterPro"/>
</dbReference>
<feature type="transmembrane region" description="Helical" evidence="9">
    <location>
        <begin position="179"/>
        <end position="196"/>
    </location>
</feature>
<proteinExistence type="predicted"/>
<evidence type="ECO:0000256" key="6">
    <source>
        <dbReference type="ARBA" id="ARBA00022777"/>
    </source>
</evidence>
<feature type="transmembrane region" description="Helical" evidence="9">
    <location>
        <begin position="45"/>
        <end position="66"/>
    </location>
</feature>
<dbReference type="SMART" id="SM00388">
    <property type="entry name" value="HisKA"/>
    <property type="match status" value="1"/>
</dbReference>
<feature type="transmembrane region" description="Helical" evidence="9">
    <location>
        <begin position="208"/>
        <end position="228"/>
    </location>
</feature>
<feature type="transmembrane region" description="Helical" evidence="9">
    <location>
        <begin position="16"/>
        <end position="39"/>
    </location>
</feature>
<keyword evidence="8" id="KW-0902">Two-component regulatory system</keyword>
<feature type="domain" description="Histidine kinase" evidence="10">
    <location>
        <begin position="527"/>
        <end position="737"/>
    </location>
</feature>
<evidence type="ECO:0000259" key="11">
    <source>
        <dbReference type="PROSITE" id="PS50113"/>
    </source>
</evidence>
<comment type="catalytic activity">
    <reaction evidence="1">
        <text>ATP + protein L-histidine = ADP + protein N-phospho-L-histidine.</text>
        <dbReference type="EC" id="2.7.13.3"/>
    </reaction>
</comment>
<sequence length="746" mass="84906">MIRIMLEKLKEKPFSVVLIQSIIILLFSNVVTHLVFPMWQEYNGIFHSSMELVCIIIAANLFLVVWCRYYSNSVKNQIIALGFLAIAIFDVLHTFYFTTLGFSPKNYFDLSVRFWIVSRITEAILLLIITTNLSKIKINKWIGVSGSLIYSIGISYLMVFHKNLFPILYTSNGITNIKILFEYCIIFILIAAAWNLKGKISNKDTFTYKYIAITILIFIPAEICFTTYKTFTDFVMAYGHVLKVTYYICLFKGIVKTEMDYPYLKLDEVNKRLRDILNAIPLAIHTYDKELRITFANKRFEELLQCKSSNIVGLTMTELLKKIKKIDREDENELPSSLIEKGISVDNVVRTYKTLEGNSVKLLVNIHKIENGVMFISKEAACEQAIENLNLQTETILNSMLYPAMILNNQGIITACNVSFQNLIDLGKDDIIGSSLVKINKMINFDNEEIANKFFGGNLYDEYYEASLVSIKGIKRKITGQVSPIYNVENKKIGIISVMQDVTELQNNQERLINQEKLALLGQMGASIVHDTRNFLTTINGSCQLIELYSDDVKIKECAKRIKMDTDEINRIMSDFLTLAKPANIAVEEVSVYDLLSSVKNLLQTSSLIKGINIEFNFNHDERYLMCDQVRIRQVILNICKNAIEAMENVEQPVLKIQTDIDEFTNEIYVEITDNGAGIPKEIISKLGTPFFTTKENGTGLGLSSCFQIIGEHKGKIEVKSELNVGTTFNIILPCISDEDVDEKLI</sequence>
<dbReference type="EC" id="2.7.13.3" evidence="2"/>
<dbReference type="AlphaFoldDB" id="A0A1L5FC96"/>
<evidence type="ECO:0000256" key="7">
    <source>
        <dbReference type="ARBA" id="ARBA00022840"/>
    </source>
</evidence>
<dbReference type="NCBIfam" id="TIGR00229">
    <property type="entry name" value="sensory_box"/>
    <property type="match status" value="1"/>
</dbReference>
<keyword evidence="6 12" id="KW-0418">Kinase</keyword>
<dbReference type="InterPro" id="IPR036890">
    <property type="entry name" value="HATPase_C_sf"/>
</dbReference>
<dbReference type="Pfam" id="PF00512">
    <property type="entry name" value="HisKA"/>
    <property type="match status" value="1"/>
</dbReference>
<gene>
    <name evidence="12" type="ORF">BS101_17720</name>
</gene>
<dbReference type="InterPro" id="IPR033425">
    <property type="entry name" value="MASE3"/>
</dbReference>
<dbReference type="Pfam" id="PF02518">
    <property type="entry name" value="HATPase_c"/>
    <property type="match status" value="1"/>
</dbReference>
<dbReference type="InterPro" id="IPR000700">
    <property type="entry name" value="PAS-assoc_C"/>
</dbReference>
<feature type="domain" description="PAC" evidence="11">
    <location>
        <begin position="462"/>
        <end position="514"/>
    </location>
</feature>
<dbReference type="PROSITE" id="PS50113">
    <property type="entry name" value="PAC"/>
    <property type="match status" value="1"/>
</dbReference>
<dbReference type="Gene3D" id="3.30.450.20">
    <property type="entry name" value="PAS domain"/>
    <property type="match status" value="2"/>
</dbReference>
<dbReference type="InterPro" id="IPR036097">
    <property type="entry name" value="HisK_dim/P_sf"/>
</dbReference>
<evidence type="ECO:0000256" key="4">
    <source>
        <dbReference type="ARBA" id="ARBA00022679"/>
    </source>
</evidence>
<evidence type="ECO:0000256" key="9">
    <source>
        <dbReference type="SAM" id="Phobius"/>
    </source>
</evidence>
<feature type="transmembrane region" description="Helical" evidence="9">
    <location>
        <begin position="78"/>
        <end position="98"/>
    </location>
</feature>
<accession>A0A1L5FC96</accession>
<evidence type="ECO:0000313" key="13">
    <source>
        <dbReference type="Proteomes" id="UP000184604"/>
    </source>
</evidence>
<evidence type="ECO:0000256" key="8">
    <source>
        <dbReference type="ARBA" id="ARBA00023012"/>
    </source>
</evidence>
<keyword evidence="9" id="KW-1133">Transmembrane helix</keyword>
<organism evidence="12 13">
    <name type="scientific">Clostridium kluyveri</name>
    <dbReference type="NCBI Taxonomy" id="1534"/>
    <lineage>
        <taxon>Bacteria</taxon>
        <taxon>Bacillati</taxon>
        <taxon>Bacillota</taxon>
        <taxon>Clostridia</taxon>
        <taxon>Eubacteriales</taxon>
        <taxon>Clostridiaceae</taxon>
        <taxon>Clostridium</taxon>
    </lineage>
</organism>
<dbReference type="EMBL" id="CP018335">
    <property type="protein sequence ID" value="APM40440.1"/>
    <property type="molecule type" value="Genomic_DNA"/>
</dbReference>
<dbReference type="InterPro" id="IPR003661">
    <property type="entry name" value="HisK_dim/P_dom"/>
</dbReference>
<dbReference type="PANTHER" id="PTHR43065">
    <property type="entry name" value="SENSOR HISTIDINE KINASE"/>
    <property type="match status" value="1"/>
</dbReference>
<dbReference type="SUPFAM" id="SSF47384">
    <property type="entry name" value="Homodimeric domain of signal transducing histidine kinase"/>
    <property type="match status" value="1"/>
</dbReference>
<protein>
    <recommendedName>
        <fullName evidence="2">histidine kinase</fullName>
        <ecNumber evidence="2">2.7.13.3</ecNumber>
    </recommendedName>
</protein>
<dbReference type="InterPro" id="IPR005467">
    <property type="entry name" value="His_kinase_dom"/>
</dbReference>
<evidence type="ECO:0000313" key="12">
    <source>
        <dbReference type="EMBL" id="APM40440.1"/>
    </source>
</evidence>
<keyword evidence="9" id="KW-0472">Membrane</keyword>
<dbReference type="PANTHER" id="PTHR43065:SF10">
    <property type="entry name" value="PEROXIDE STRESS-ACTIVATED HISTIDINE KINASE MAK3"/>
    <property type="match status" value="1"/>
</dbReference>
<dbReference type="SMART" id="SM00387">
    <property type="entry name" value="HATPase_c"/>
    <property type="match status" value="1"/>
</dbReference>
<dbReference type="SUPFAM" id="SSF55874">
    <property type="entry name" value="ATPase domain of HSP90 chaperone/DNA topoisomerase II/histidine kinase"/>
    <property type="match status" value="1"/>
</dbReference>
<dbReference type="SUPFAM" id="SSF55785">
    <property type="entry name" value="PYP-like sensor domain (PAS domain)"/>
    <property type="match status" value="2"/>
</dbReference>
<dbReference type="Proteomes" id="UP000184604">
    <property type="component" value="Chromosome"/>
</dbReference>
<dbReference type="PROSITE" id="PS50109">
    <property type="entry name" value="HIS_KIN"/>
    <property type="match status" value="1"/>
</dbReference>
<dbReference type="InterPro" id="IPR000014">
    <property type="entry name" value="PAS"/>
</dbReference>
<dbReference type="InterPro" id="IPR003594">
    <property type="entry name" value="HATPase_dom"/>
</dbReference>
<feature type="transmembrane region" description="Helical" evidence="9">
    <location>
        <begin position="110"/>
        <end position="129"/>
    </location>
</feature>
<dbReference type="Pfam" id="PF13426">
    <property type="entry name" value="PAS_9"/>
    <property type="match status" value="1"/>
</dbReference>
<dbReference type="Pfam" id="PF17159">
    <property type="entry name" value="MASE3"/>
    <property type="match status" value="1"/>
</dbReference>
<dbReference type="OrthoDB" id="9784397at2"/>
<evidence type="ECO:0000256" key="5">
    <source>
        <dbReference type="ARBA" id="ARBA00022741"/>
    </source>
</evidence>
<dbReference type="PRINTS" id="PR00344">
    <property type="entry name" value="BCTRLSENSOR"/>
</dbReference>
<keyword evidence="3" id="KW-0597">Phosphoprotein</keyword>
<evidence type="ECO:0000256" key="3">
    <source>
        <dbReference type="ARBA" id="ARBA00022553"/>
    </source>
</evidence>
<evidence type="ECO:0000259" key="10">
    <source>
        <dbReference type="PROSITE" id="PS50109"/>
    </source>
</evidence>
<dbReference type="Gene3D" id="1.10.287.130">
    <property type="match status" value="1"/>
</dbReference>
<reference evidence="12 13" key="1">
    <citation type="submission" date="2016-12" db="EMBL/GenBank/DDBJ databases">
        <title>Complete genome sequence of Clostridium kluyveri JZZ isolated from the pit mud of a Chinese flavor liquor-making factory.</title>
        <authorList>
            <person name="Wang Y."/>
        </authorList>
    </citation>
    <scope>NUCLEOTIDE SEQUENCE [LARGE SCALE GENOMIC DNA]</scope>
    <source>
        <strain evidence="12 13">JZZ</strain>
    </source>
</reference>
<dbReference type="SMART" id="SM00091">
    <property type="entry name" value="PAS"/>
    <property type="match status" value="2"/>
</dbReference>
<name>A0A1L5FC96_CLOKL</name>
<keyword evidence="9" id="KW-0812">Transmembrane</keyword>
<dbReference type="RefSeq" id="WP_073540035.1">
    <property type="nucleotide sequence ID" value="NZ_CP018335.1"/>
</dbReference>
<keyword evidence="5" id="KW-0547">Nucleotide-binding</keyword>
<dbReference type="CDD" id="cd00130">
    <property type="entry name" value="PAS"/>
    <property type="match status" value="1"/>
</dbReference>
<dbReference type="Gene3D" id="3.30.565.10">
    <property type="entry name" value="Histidine kinase-like ATPase, C-terminal domain"/>
    <property type="match status" value="1"/>
</dbReference>